<protein>
    <recommendedName>
        <fullName evidence="8">Folliculin</fullName>
    </recommendedName>
</protein>
<evidence type="ECO:0000256" key="3">
    <source>
        <dbReference type="ARBA" id="ARBA00004186"/>
    </source>
</evidence>
<keyword evidence="15" id="KW-0966">Cell projection</keyword>
<evidence type="ECO:0000256" key="9">
    <source>
        <dbReference type="ARBA" id="ARBA00022468"/>
    </source>
</evidence>
<dbReference type="GO" id="GO:0000122">
    <property type="term" value="P:negative regulation of transcription by RNA polymerase II"/>
    <property type="evidence" value="ECO:0007669"/>
    <property type="project" value="TreeGrafter"/>
</dbReference>
<evidence type="ECO:0000256" key="7">
    <source>
        <dbReference type="ARBA" id="ARBA00009987"/>
    </source>
</evidence>
<dbReference type="GO" id="GO:0005765">
    <property type="term" value="C:lysosomal membrane"/>
    <property type="evidence" value="ECO:0007669"/>
    <property type="project" value="UniProtKB-SubCell"/>
</dbReference>
<dbReference type="InterPro" id="IPR037520">
    <property type="entry name" value="Folliculin/SMCR8_longin"/>
</dbReference>
<comment type="subcellular location">
    <subcellularLocation>
        <location evidence="2">Cell projection</location>
        <location evidence="2">Cilium</location>
    </subcellularLocation>
    <subcellularLocation>
        <location evidence="4">Cytoplasm</location>
        <location evidence="4">Cytoskeleton</location>
        <location evidence="4">Microtubule organizing center</location>
        <location evidence="4">Centrosome</location>
    </subcellularLocation>
    <subcellularLocation>
        <location evidence="3">Cytoplasm</location>
        <location evidence="3">Cytoskeleton</location>
        <location evidence="3">Spindle</location>
    </subcellularLocation>
    <subcellularLocation>
        <location evidence="5">Cytoplasm</location>
        <location evidence="5">Cytosol</location>
    </subcellularLocation>
    <subcellularLocation>
        <location evidence="6">Lysosome membrane</location>
    </subcellularLocation>
    <subcellularLocation>
        <location evidence="1">Nucleus</location>
    </subcellularLocation>
</comment>
<keyword evidence="11" id="KW-0472">Membrane</keyword>
<reference evidence="18 19" key="1">
    <citation type="submission" date="2016-06" db="EMBL/GenBank/DDBJ databases">
        <title>Genome of Rhinopithecus bieti.</title>
        <authorList>
            <person name="Wu"/>
            <person name="C.-I. and Zhang"/>
            <person name="Y."/>
        </authorList>
    </citation>
    <scope>NUCLEOTIDE SEQUENCE</scope>
</reference>
<evidence type="ECO:0000256" key="10">
    <source>
        <dbReference type="ARBA" id="ARBA00022490"/>
    </source>
</evidence>
<dbReference type="Ensembl" id="ENSRBIT00000039707.1">
    <property type="protein sequence ID" value="ENSRBIP00000015862.1"/>
    <property type="gene ID" value="ENSRBIG00000032014.1"/>
</dbReference>
<dbReference type="GO" id="GO:0005819">
    <property type="term" value="C:spindle"/>
    <property type="evidence" value="ECO:0007669"/>
    <property type="project" value="UniProtKB-SubCell"/>
</dbReference>
<name>A0A2K6KX72_RHIBE</name>
<proteinExistence type="inferred from homology"/>
<dbReference type="PANTHER" id="PTHR31441:SF2">
    <property type="entry name" value="FOLLICULIN"/>
    <property type="match status" value="1"/>
</dbReference>
<gene>
    <name evidence="18" type="primary">FLCN</name>
</gene>
<organism evidence="18 19">
    <name type="scientific">Rhinopithecus bieti</name>
    <name type="common">Black snub-nosed monkey</name>
    <name type="synonym">Pygathrix bieti</name>
    <dbReference type="NCBI Taxonomy" id="61621"/>
    <lineage>
        <taxon>Eukaryota</taxon>
        <taxon>Metazoa</taxon>
        <taxon>Chordata</taxon>
        <taxon>Craniata</taxon>
        <taxon>Vertebrata</taxon>
        <taxon>Euteleostomi</taxon>
        <taxon>Mammalia</taxon>
        <taxon>Eutheria</taxon>
        <taxon>Euarchontoglires</taxon>
        <taxon>Primates</taxon>
        <taxon>Haplorrhini</taxon>
        <taxon>Catarrhini</taxon>
        <taxon>Cercopithecidae</taxon>
        <taxon>Colobinae</taxon>
        <taxon>Rhinopithecus</taxon>
    </lineage>
</organism>
<feature type="region of interest" description="Disordered" evidence="16">
    <location>
        <begin position="31"/>
        <end position="81"/>
    </location>
</feature>
<evidence type="ECO:0000256" key="5">
    <source>
        <dbReference type="ARBA" id="ARBA00004514"/>
    </source>
</evidence>
<dbReference type="AlphaFoldDB" id="A0A2K6KX72"/>
<keyword evidence="10" id="KW-0963">Cytoplasm</keyword>
<keyword evidence="9" id="KW-0343">GTPase activation</keyword>
<dbReference type="GO" id="GO:0005929">
    <property type="term" value="C:cilium"/>
    <property type="evidence" value="ECO:0007669"/>
    <property type="project" value="UniProtKB-SubCell"/>
</dbReference>
<dbReference type="Gene3D" id="1.10.10.1730">
    <property type="entry name" value="Folliculin"/>
    <property type="match status" value="1"/>
</dbReference>
<dbReference type="GO" id="GO:0005096">
    <property type="term" value="F:GTPase activator activity"/>
    <property type="evidence" value="ECO:0007669"/>
    <property type="project" value="UniProtKB-KW"/>
</dbReference>
<dbReference type="GO" id="GO:0005813">
    <property type="term" value="C:centrosome"/>
    <property type="evidence" value="ECO:0007669"/>
    <property type="project" value="UniProtKB-SubCell"/>
</dbReference>
<dbReference type="Pfam" id="PF16692">
    <property type="entry name" value="Folliculin_C"/>
    <property type="match status" value="2"/>
</dbReference>
<keyword evidence="13" id="KW-0458">Lysosome</keyword>
<evidence type="ECO:0000256" key="11">
    <source>
        <dbReference type="ARBA" id="ARBA00023136"/>
    </source>
</evidence>
<dbReference type="GO" id="GO:0005829">
    <property type="term" value="C:cytosol"/>
    <property type="evidence" value="ECO:0007669"/>
    <property type="project" value="UniProtKB-SubCell"/>
</dbReference>
<evidence type="ECO:0000256" key="2">
    <source>
        <dbReference type="ARBA" id="ARBA00004138"/>
    </source>
</evidence>
<evidence type="ECO:0000313" key="19">
    <source>
        <dbReference type="Proteomes" id="UP000233180"/>
    </source>
</evidence>
<keyword evidence="12" id="KW-0206">Cytoskeleton</keyword>
<evidence type="ECO:0000256" key="14">
    <source>
        <dbReference type="ARBA" id="ARBA00023242"/>
    </source>
</evidence>
<evidence type="ECO:0000256" key="1">
    <source>
        <dbReference type="ARBA" id="ARBA00004123"/>
    </source>
</evidence>
<feature type="compositionally biased region" description="Polar residues" evidence="16">
    <location>
        <begin position="326"/>
        <end position="336"/>
    </location>
</feature>
<comment type="similarity">
    <text evidence="7">Belongs to the folliculin family.</text>
</comment>
<dbReference type="InterPro" id="IPR044886">
    <property type="entry name" value="FLCN_DENN_C_sf"/>
</dbReference>
<keyword evidence="19" id="KW-1185">Reference proteome</keyword>
<reference evidence="18" key="2">
    <citation type="submission" date="2025-08" db="UniProtKB">
        <authorList>
            <consortium name="Ensembl"/>
        </authorList>
    </citation>
    <scope>IDENTIFICATION</scope>
</reference>
<evidence type="ECO:0000313" key="18">
    <source>
        <dbReference type="Ensembl" id="ENSRBIP00000015862.1"/>
    </source>
</evidence>
<dbReference type="Gene3D" id="3.40.50.12430">
    <property type="match status" value="2"/>
</dbReference>
<dbReference type="GeneTree" id="ENSGT00390000009864"/>
<evidence type="ECO:0000256" key="8">
    <source>
        <dbReference type="ARBA" id="ARBA00021824"/>
    </source>
</evidence>
<dbReference type="PROSITE" id="PS51834">
    <property type="entry name" value="DENN_FLCN_SMCR8"/>
    <property type="match status" value="1"/>
</dbReference>
<dbReference type="InterPro" id="IPR037521">
    <property type="entry name" value="FLCN/SMCR8_DENN"/>
</dbReference>
<dbReference type="Proteomes" id="UP000233180">
    <property type="component" value="Unassembled WGS sequence"/>
</dbReference>
<feature type="domain" description="UDENN FLCN/SMCR8-type" evidence="17">
    <location>
        <begin position="86"/>
        <end position="542"/>
    </location>
</feature>
<evidence type="ECO:0000259" key="17">
    <source>
        <dbReference type="PROSITE" id="PS51834"/>
    </source>
</evidence>
<dbReference type="GO" id="GO:0030511">
    <property type="term" value="P:positive regulation of transforming growth factor beta receptor signaling pathway"/>
    <property type="evidence" value="ECO:0007669"/>
    <property type="project" value="TreeGrafter"/>
</dbReference>
<dbReference type="GO" id="GO:1904263">
    <property type="term" value="P:positive regulation of TORC1 signaling"/>
    <property type="evidence" value="ECO:0007669"/>
    <property type="project" value="TreeGrafter"/>
</dbReference>
<feature type="region of interest" description="Disordered" evidence="16">
    <location>
        <begin position="294"/>
        <end position="337"/>
    </location>
</feature>
<keyword evidence="14" id="KW-0539">Nucleus</keyword>
<dbReference type="FunFam" id="1.10.10.1730:FF:000001">
    <property type="entry name" value="Folliculin"/>
    <property type="match status" value="1"/>
</dbReference>
<evidence type="ECO:0000256" key="6">
    <source>
        <dbReference type="ARBA" id="ARBA00004656"/>
    </source>
</evidence>
<dbReference type="GO" id="GO:0005634">
    <property type="term" value="C:nucleus"/>
    <property type="evidence" value="ECO:0007669"/>
    <property type="project" value="UniProtKB-SubCell"/>
</dbReference>
<evidence type="ECO:0000256" key="15">
    <source>
        <dbReference type="ARBA" id="ARBA00023273"/>
    </source>
</evidence>
<feature type="compositionally biased region" description="Acidic residues" evidence="16">
    <location>
        <begin position="294"/>
        <end position="308"/>
    </location>
</feature>
<evidence type="ECO:0000256" key="16">
    <source>
        <dbReference type="SAM" id="MobiDB-lite"/>
    </source>
</evidence>
<evidence type="ECO:0000256" key="13">
    <source>
        <dbReference type="ARBA" id="ARBA00023228"/>
    </source>
</evidence>
<evidence type="ECO:0000256" key="4">
    <source>
        <dbReference type="ARBA" id="ARBA00004300"/>
    </source>
</evidence>
<accession>A0A2K6KX72</accession>
<sequence>MNAIVALCHFCELHGPRTLFCTEVLHAPLPQGAGNEDSPGQGEQAEEEEGGIQMSSRMRAHSPAEGASVDSSSPGPKKSDMCEGCRSLAAGHPGYISHDKETSIKYVSHQHPSHPQLFSIVRQACVRSLSCEVCPGREGPIFFGDEQHGFVFSHTFFIKDSLARGFQRWYSIITIMMDRIYLINSWPFLLGKVRGIIDELQGKALKVFEAEQFGCPQRAQRMNTAFTPFLHQRNGNAARSLTSLTSDDNLWACLHTSFAWLLKACGSRLTEKLLEGAPTEDTLVQMEKLADLEEESESWDNSEAEEEEKAPVLTEGIEGRELTQGPAESSSLSGCGSWQPRKLPVFKSLRHMRQVLGAPSFRMLAWHVLMGNQVIWKSGDVDLVQSAFEVLRVCGAGQYCPGAWCQVGMSHGPCVVTEFAVIVEVHAAARSTLHPVGCEDDQSLSKYEFVVTSGSPVAADRVGPTILNKIEAALTNQNLSVDVVDQCLVCLKEEWMNKVKVLFKFTKVDSRPKEDTQKLLSILGASEEDNVKLLKFWMTGLSKTYKSHLMSTVRSPTALESRN</sequence>
<dbReference type="InterPro" id="IPR032035">
    <property type="entry name" value="Folliculin_DENN"/>
</dbReference>
<dbReference type="PANTHER" id="PTHR31441">
    <property type="entry name" value="FOLLICULIN FAMILY MEMBER"/>
    <property type="match status" value="1"/>
</dbReference>
<reference evidence="18" key="3">
    <citation type="submission" date="2025-09" db="UniProtKB">
        <authorList>
            <consortium name="Ensembl"/>
        </authorList>
    </citation>
    <scope>IDENTIFICATION</scope>
</reference>
<dbReference type="InterPro" id="IPR021713">
    <property type="entry name" value="Folliculin"/>
</dbReference>
<dbReference type="Pfam" id="PF11704">
    <property type="entry name" value="Folliculin"/>
    <property type="match status" value="1"/>
</dbReference>
<evidence type="ECO:0000256" key="12">
    <source>
        <dbReference type="ARBA" id="ARBA00023212"/>
    </source>
</evidence>